<organism evidence="2 3">
    <name type="scientific">Cohnella terricola</name>
    <dbReference type="NCBI Taxonomy" id="1289167"/>
    <lineage>
        <taxon>Bacteria</taxon>
        <taxon>Bacillati</taxon>
        <taxon>Bacillota</taxon>
        <taxon>Bacilli</taxon>
        <taxon>Bacillales</taxon>
        <taxon>Paenibacillaceae</taxon>
        <taxon>Cohnella</taxon>
    </lineage>
</organism>
<protein>
    <submittedName>
        <fullName evidence="2">Uncharacterized protein</fullName>
    </submittedName>
</protein>
<dbReference type="RefSeq" id="WP_144699325.1">
    <property type="nucleotide sequence ID" value="NZ_VNJJ01000003.1"/>
</dbReference>
<feature type="compositionally biased region" description="Basic and acidic residues" evidence="1">
    <location>
        <begin position="1"/>
        <end position="27"/>
    </location>
</feature>
<keyword evidence="3" id="KW-1185">Reference proteome</keyword>
<feature type="region of interest" description="Disordered" evidence="1">
    <location>
        <begin position="1"/>
        <end position="35"/>
    </location>
</feature>
<proteinExistence type="predicted"/>
<dbReference type="OrthoDB" id="2617663at2"/>
<evidence type="ECO:0000313" key="3">
    <source>
        <dbReference type="Proteomes" id="UP000316330"/>
    </source>
</evidence>
<dbReference type="EMBL" id="VNJJ01000003">
    <property type="protein sequence ID" value="TVY01933.1"/>
    <property type="molecule type" value="Genomic_DNA"/>
</dbReference>
<sequence length="103" mass="11845">MRDEHDRGGGRHRTEGRSGREGREHCGSHHGAHGAQTFRRARVLAFLEQLQGRRATLARQLGEPEFEAIKPVISGELKALEHVIEEYILLFDLQEVDQHRRED</sequence>
<evidence type="ECO:0000313" key="2">
    <source>
        <dbReference type="EMBL" id="TVY01933.1"/>
    </source>
</evidence>
<comment type="caution">
    <text evidence="2">The sequence shown here is derived from an EMBL/GenBank/DDBJ whole genome shotgun (WGS) entry which is preliminary data.</text>
</comment>
<dbReference type="Proteomes" id="UP000316330">
    <property type="component" value="Unassembled WGS sequence"/>
</dbReference>
<name>A0A559JQ02_9BACL</name>
<accession>A0A559JQ02</accession>
<evidence type="ECO:0000256" key="1">
    <source>
        <dbReference type="SAM" id="MobiDB-lite"/>
    </source>
</evidence>
<gene>
    <name evidence="2" type="ORF">FPZ45_05665</name>
</gene>
<dbReference type="AlphaFoldDB" id="A0A559JQ02"/>
<reference evidence="2 3" key="1">
    <citation type="submission" date="2019-07" db="EMBL/GenBank/DDBJ databases">
        <authorList>
            <person name="Kim J."/>
        </authorList>
    </citation>
    <scope>NUCLEOTIDE SEQUENCE [LARGE SCALE GENOMIC DNA]</scope>
    <source>
        <strain evidence="2 3">G13</strain>
    </source>
</reference>